<dbReference type="EMBL" id="OW240917">
    <property type="protein sequence ID" value="CAH2300613.1"/>
    <property type="molecule type" value="Genomic_DNA"/>
</dbReference>
<name>A0AAD1SFK5_PELCU</name>
<keyword evidence="2" id="KW-1185">Reference proteome</keyword>
<dbReference type="PANTHER" id="PTHR31641">
    <property type="entry name" value="RENAL CANCER DIFFERENTIATION GENE 1 PROTEIN"/>
    <property type="match status" value="1"/>
</dbReference>
<evidence type="ECO:0000313" key="1">
    <source>
        <dbReference type="EMBL" id="CAH2300613.1"/>
    </source>
</evidence>
<dbReference type="PANTHER" id="PTHR31641:SF2">
    <property type="entry name" value="RENAL CANCER DIFFERENTIATION GENE 1 PROTEIN"/>
    <property type="match status" value="1"/>
</dbReference>
<reference evidence="1" key="1">
    <citation type="submission" date="2022-03" db="EMBL/GenBank/DDBJ databases">
        <authorList>
            <person name="Alioto T."/>
            <person name="Alioto T."/>
            <person name="Gomez Garrido J."/>
        </authorList>
    </citation>
    <scope>NUCLEOTIDE SEQUENCE</scope>
</reference>
<evidence type="ECO:0000313" key="2">
    <source>
        <dbReference type="Proteomes" id="UP001295444"/>
    </source>
</evidence>
<protein>
    <recommendedName>
        <fullName evidence="3">Renal cancer differentiation gene 1 protein</fullName>
    </recommendedName>
</protein>
<organism evidence="1 2">
    <name type="scientific">Pelobates cultripes</name>
    <name type="common">Western spadefoot toad</name>
    <dbReference type="NCBI Taxonomy" id="61616"/>
    <lineage>
        <taxon>Eukaryota</taxon>
        <taxon>Metazoa</taxon>
        <taxon>Chordata</taxon>
        <taxon>Craniata</taxon>
        <taxon>Vertebrata</taxon>
        <taxon>Euteleostomi</taxon>
        <taxon>Amphibia</taxon>
        <taxon>Batrachia</taxon>
        <taxon>Anura</taxon>
        <taxon>Pelobatoidea</taxon>
        <taxon>Pelobatidae</taxon>
        <taxon>Pelobates</taxon>
    </lineage>
</organism>
<gene>
    <name evidence="1" type="ORF">PECUL_23A038129</name>
</gene>
<proteinExistence type="predicted"/>
<dbReference type="Pfam" id="PF15725">
    <property type="entry name" value="RCDG1"/>
    <property type="match status" value="1"/>
</dbReference>
<dbReference type="InterPro" id="IPR031457">
    <property type="entry name" value="RCDG1"/>
</dbReference>
<evidence type="ECO:0008006" key="3">
    <source>
        <dbReference type="Google" id="ProtNLM"/>
    </source>
</evidence>
<dbReference type="AlphaFoldDB" id="A0AAD1SFK5"/>
<sequence length="76" mass="8388">MAAVGRSEQTDPQELREEVELQIDDVAFSLTKLLESTSAVASQVEELAEKCSANARFLKAWKNLLKEGYQSLNATS</sequence>
<dbReference type="Proteomes" id="UP001295444">
    <property type="component" value="Chromosome 06"/>
</dbReference>
<accession>A0AAD1SFK5</accession>